<feature type="domain" description="ABC-type transport auxiliary lipoprotein component" evidence="3">
    <location>
        <begin position="36"/>
        <end position="194"/>
    </location>
</feature>
<evidence type="ECO:0000313" key="4">
    <source>
        <dbReference type="EMBL" id="TXL70667.1"/>
    </source>
</evidence>
<dbReference type="Proteomes" id="UP000321638">
    <property type="component" value="Unassembled WGS sequence"/>
</dbReference>
<dbReference type="Pfam" id="PF03886">
    <property type="entry name" value="ABC_trans_aux"/>
    <property type="match status" value="1"/>
</dbReference>
<dbReference type="InterPro" id="IPR005586">
    <property type="entry name" value="ABC_trans_aux"/>
</dbReference>
<reference evidence="4 5" key="1">
    <citation type="submission" date="2019-06" db="EMBL/GenBank/DDBJ databases">
        <title>New taxonomy in bacterial strain CC-CFT640, isolated from vineyard.</title>
        <authorList>
            <person name="Lin S.-Y."/>
            <person name="Tsai C.-F."/>
            <person name="Young C.-C."/>
        </authorList>
    </citation>
    <scope>NUCLEOTIDE SEQUENCE [LARGE SCALE GENOMIC DNA]</scope>
    <source>
        <strain evidence="4 5">CC-CFT640</strain>
    </source>
</reference>
<evidence type="ECO:0000313" key="5">
    <source>
        <dbReference type="Proteomes" id="UP000321638"/>
    </source>
</evidence>
<proteinExistence type="predicted"/>
<feature type="compositionally biased region" description="Pro residues" evidence="1">
    <location>
        <begin position="203"/>
        <end position="217"/>
    </location>
</feature>
<name>A0A5C8PC83_9HYPH</name>
<organism evidence="4 5">
    <name type="scientific">Vineibacter terrae</name>
    <dbReference type="NCBI Taxonomy" id="2586908"/>
    <lineage>
        <taxon>Bacteria</taxon>
        <taxon>Pseudomonadati</taxon>
        <taxon>Pseudomonadota</taxon>
        <taxon>Alphaproteobacteria</taxon>
        <taxon>Hyphomicrobiales</taxon>
        <taxon>Vineibacter</taxon>
    </lineage>
</organism>
<feature type="chain" id="PRO_5022957178" description="ABC-type transport auxiliary lipoprotein component domain-containing protein" evidence="2">
    <location>
        <begin position="29"/>
        <end position="233"/>
    </location>
</feature>
<evidence type="ECO:0000259" key="3">
    <source>
        <dbReference type="Pfam" id="PF03886"/>
    </source>
</evidence>
<accession>A0A5C8PC83</accession>
<feature type="region of interest" description="Disordered" evidence="1">
    <location>
        <begin position="203"/>
        <end position="233"/>
    </location>
</feature>
<dbReference type="PROSITE" id="PS51257">
    <property type="entry name" value="PROKAR_LIPOPROTEIN"/>
    <property type="match status" value="1"/>
</dbReference>
<dbReference type="SUPFAM" id="SSF159594">
    <property type="entry name" value="XCC0632-like"/>
    <property type="match status" value="1"/>
</dbReference>
<dbReference type="OrthoDB" id="9808689at2"/>
<dbReference type="RefSeq" id="WP_147851344.1">
    <property type="nucleotide sequence ID" value="NZ_VDUZ01000055.1"/>
</dbReference>
<feature type="signal peptide" evidence="2">
    <location>
        <begin position="1"/>
        <end position="28"/>
    </location>
</feature>
<sequence length="233" mass="25136">MTMVTRARSALITAMAGALLAACAVLSAGEDPPNLYTLTPKSTFDASLPRVSWQIVVEPPTAAAYINTSRIALAMTPTSADYYAKSAWADRAPLMVQTLIVESLENTHRIVGVGRDPLAVRPTYVLQTELREFQAEYFHGKPPTARVRIVGRIVRQSDRQIIATRGFERCVRAASDQVAPVVQAFDEALGGVLKSLVSWTLRVPPPQPVPDGTPPPARGTREDDTAGCDKPGS</sequence>
<keyword evidence="5" id="KW-1185">Reference proteome</keyword>
<gene>
    <name evidence="4" type="ORF">FHP25_33390</name>
</gene>
<protein>
    <recommendedName>
        <fullName evidence="3">ABC-type transport auxiliary lipoprotein component domain-containing protein</fullName>
    </recommendedName>
</protein>
<keyword evidence="2" id="KW-0732">Signal</keyword>
<dbReference type="EMBL" id="VDUZ01000055">
    <property type="protein sequence ID" value="TXL70667.1"/>
    <property type="molecule type" value="Genomic_DNA"/>
</dbReference>
<dbReference type="AlphaFoldDB" id="A0A5C8PC83"/>
<evidence type="ECO:0000256" key="1">
    <source>
        <dbReference type="SAM" id="MobiDB-lite"/>
    </source>
</evidence>
<evidence type="ECO:0000256" key="2">
    <source>
        <dbReference type="SAM" id="SignalP"/>
    </source>
</evidence>
<comment type="caution">
    <text evidence="4">The sequence shown here is derived from an EMBL/GenBank/DDBJ whole genome shotgun (WGS) entry which is preliminary data.</text>
</comment>
<dbReference type="Gene3D" id="3.40.50.10610">
    <property type="entry name" value="ABC-type transport auxiliary lipoprotein component"/>
    <property type="match status" value="1"/>
</dbReference>